<dbReference type="InterPro" id="IPR036396">
    <property type="entry name" value="Cyt_P450_sf"/>
</dbReference>
<feature type="binding site" description="axial binding residue" evidence="9">
    <location>
        <position position="460"/>
    </location>
    <ligand>
        <name>heme</name>
        <dbReference type="ChEBI" id="CHEBI:30413"/>
    </ligand>
    <ligandPart>
        <name>Fe</name>
        <dbReference type="ChEBI" id="CHEBI:18248"/>
    </ligandPart>
</feature>
<evidence type="ECO:0000313" key="11">
    <source>
        <dbReference type="EMBL" id="KAF9784783.1"/>
    </source>
</evidence>
<proteinExistence type="inferred from homology"/>
<dbReference type="Gene3D" id="1.10.630.10">
    <property type="entry name" value="Cytochrome P450"/>
    <property type="match status" value="1"/>
</dbReference>
<dbReference type="GO" id="GO:0004497">
    <property type="term" value="F:monooxygenase activity"/>
    <property type="evidence" value="ECO:0007669"/>
    <property type="project" value="UniProtKB-KW"/>
</dbReference>
<comment type="pathway">
    <text evidence="2">Secondary metabolite biosynthesis.</text>
</comment>
<dbReference type="AlphaFoldDB" id="A0A9P6HDX2"/>
<dbReference type="GO" id="GO:0020037">
    <property type="term" value="F:heme binding"/>
    <property type="evidence" value="ECO:0007669"/>
    <property type="project" value="InterPro"/>
</dbReference>
<dbReference type="InterPro" id="IPR017972">
    <property type="entry name" value="Cyt_P450_CS"/>
</dbReference>
<reference evidence="11" key="1">
    <citation type="journal article" date="2020" name="Nat. Commun.">
        <title>Large-scale genome sequencing of mycorrhizal fungi provides insights into the early evolution of symbiotic traits.</title>
        <authorList>
            <person name="Miyauchi S."/>
            <person name="Kiss E."/>
            <person name="Kuo A."/>
            <person name="Drula E."/>
            <person name="Kohler A."/>
            <person name="Sanchez-Garcia M."/>
            <person name="Morin E."/>
            <person name="Andreopoulos B."/>
            <person name="Barry K.W."/>
            <person name="Bonito G."/>
            <person name="Buee M."/>
            <person name="Carver A."/>
            <person name="Chen C."/>
            <person name="Cichocki N."/>
            <person name="Clum A."/>
            <person name="Culley D."/>
            <person name="Crous P.W."/>
            <person name="Fauchery L."/>
            <person name="Girlanda M."/>
            <person name="Hayes R.D."/>
            <person name="Keri Z."/>
            <person name="LaButti K."/>
            <person name="Lipzen A."/>
            <person name="Lombard V."/>
            <person name="Magnuson J."/>
            <person name="Maillard F."/>
            <person name="Murat C."/>
            <person name="Nolan M."/>
            <person name="Ohm R.A."/>
            <person name="Pangilinan J."/>
            <person name="Pereira M.F."/>
            <person name="Perotto S."/>
            <person name="Peter M."/>
            <person name="Pfister S."/>
            <person name="Riley R."/>
            <person name="Sitrit Y."/>
            <person name="Stielow J.B."/>
            <person name="Szollosi G."/>
            <person name="Zifcakova L."/>
            <person name="Stursova M."/>
            <person name="Spatafora J.W."/>
            <person name="Tedersoo L."/>
            <person name="Vaario L.M."/>
            <person name="Yamada A."/>
            <person name="Yan M."/>
            <person name="Wang P."/>
            <person name="Xu J."/>
            <person name="Bruns T."/>
            <person name="Baldrian P."/>
            <person name="Vilgalys R."/>
            <person name="Dunand C."/>
            <person name="Henrissat B."/>
            <person name="Grigoriev I.V."/>
            <person name="Hibbett D."/>
            <person name="Nagy L.G."/>
            <person name="Martin F.M."/>
        </authorList>
    </citation>
    <scope>NUCLEOTIDE SEQUENCE</scope>
    <source>
        <strain evidence="11">UH-Tt-Lm1</strain>
    </source>
</reference>
<protein>
    <submittedName>
        <fullName evidence="11">Cytochrome P450 monooxygenase</fullName>
    </submittedName>
</protein>
<keyword evidence="8 10" id="KW-0503">Monooxygenase</keyword>
<comment type="similarity">
    <text evidence="3 10">Belongs to the cytochrome P450 family.</text>
</comment>
<comment type="cofactor">
    <cofactor evidence="1 9">
        <name>heme</name>
        <dbReference type="ChEBI" id="CHEBI:30413"/>
    </cofactor>
</comment>
<keyword evidence="12" id="KW-1185">Reference proteome</keyword>
<evidence type="ECO:0000256" key="5">
    <source>
        <dbReference type="ARBA" id="ARBA00022723"/>
    </source>
</evidence>
<dbReference type="GO" id="GO:0005506">
    <property type="term" value="F:iron ion binding"/>
    <property type="evidence" value="ECO:0007669"/>
    <property type="project" value="InterPro"/>
</dbReference>
<reference evidence="11" key="2">
    <citation type="submission" date="2020-11" db="EMBL/GenBank/DDBJ databases">
        <authorList>
            <consortium name="DOE Joint Genome Institute"/>
            <person name="Kuo A."/>
            <person name="Miyauchi S."/>
            <person name="Kiss E."/>
            <person name="Drula E."/>
            <person name="Kohler A."/>
            <person name="Sanchez-Garcia M."/>
            <person name="Andreopoulos B."/>
            <person name="Barry K.W."/>
            <person name="Bonito G."/>
            <person name="Buee M."/>
            <person name="Carver A."/>
            <person name="Chen C."/>
            <person name="Cichocki N."/>
            <person name="Clum A."/>
            <person name="Culley D."/>
            <person name="Crous P.W."/>
            <person name="Fauchery L."/>
            <person name="Girlanda M."/>
            <person name="Hayes R."/>
            <person name="Keri Z."/>
            <person name="Labutti K."/>
            <person name="Lipzen A."/>
            <person name="Lombard V."/>
            <person name="Magnuson J."/>
            <person name="Maillard F."/>
            <person name="Morin E."/>
            <person name="Murat C."/>
            <person name="Nolan M."/>
            <person name="Ohm R."/>
            <person name="Pangilinan J."/>
            <person name="Pereira M."/>
            <person name="Perotto S."/>
            <person name="Peter M."/>
            <person name="Riley R."/>
            <person name="Sitrit Y."/>
            <person name="Stielow B."/>
            <person name="Szollosi G."/>
            <person name="Zifcakova L."/>
            <person name="Stursova M."/>
            <person name="Spatafora J.W."/>
            <person name="Tedersoo L."/>
            <person name="Vaario L.-M."/>
            <person name="Yamada A."/>
            <person name="Yan M."/>
            <person name="Wang P."/>
            <person name="Xu J."/>
            <person name="Bruns T."/>
            <person name="Baldrian P."/>
            <person name="Vilgalys R."/>
            <person name="Henrissat B."/>
            <person name="Grigoriev I.V."/>
            <person name="Hibbett D."/>
            <person name="Nagy L.G."/>
            <person name="Martin F.M."/>
        </authorList>
    </citation>
    <scope>NUCLEOTIDE SEQUENCE</scope>
    <source>
        <strain evidence="11">UH-Tt-Lm1</strain>
    </source>
</reference>
<evidence type="ECO:0000256" key="8">
    <source>
        <dbReference type="ARBA" id="ARBA00023033"/>
    </source>
</evidence>
<dbReference type="Pfam" id="PF00067">
    <property type="entry name" value="p450"/>
    <property type="match status" value="1"/>
</dbReference>
<dbReference type="OrthoDB" id="2789670at2759"/>
<keyword evidence="7 9" id="KW-0408">Iron</keyword>
<dbReference type="SUPFAM" id="SSF48264">
    <property type="entry name" value="Cytochrome P450"/>
    <property type="match status" value="1"/>
</dbReference>
<keyword evidence="5 9" id="KW-0479">Metal-binding</keyword>
<dbReference type="GO" id="GO:0016705">
    <property type="term" value="F:oxidoreductase activity, acting on paired donors, with incorporation or reduction of molecular oxygen"/>
    <property type="evidence" value="ECO:0007669"/>
    <property type="project" value="InterPro"/>
</dbReference>
<dbReference type="EMBL" id="WIUZ02000008">
    <property type="protein sequence ID" value="KAF9784783.1"/>
    <property type="molecule type" value="Genomic_DNA"/>
</dbReference>
<evidence type="ECO:0000256" key="9">
    <source>
        <dbReference type="PIRSR" id="PIRSR602401-1"/>
    </source>
</evidence>
<evidence type="ECO:0000256" key="2">
    <source>
        <dbReference type="ARBA" id="ARBA00005179"/>
    </source>
</evidence>
<dbReference type="CDD" id="cd11065">
    <property type="entry name" value="CYP64-like"/>
    <property type="match status" value="1"/>
</dbReference>
<keyword evidence="6 10" id="KW-0560">Oxidoreductase</keyword>
<dbReference type="InterPro" id="IPR050364">
    <property type="entry name" value="Cytochrome_P450_fung"/>
</dbReference>
<evidence type="ECO:0000256" key="7">
    <source>
        <dbReference type="ARBA" id="ARBA00023004"/>
    </source>
</evidence>
<gene>
    <name evidence="11" type="ORF">BJ322DRAFT_870370</name>
</gene>
<evidence type="ECO:0000256" key="3">
    <source>
        <dbReference type="ARBA" id="ARBA00010617"/>
    </source>
</evidence>
<evidence type="ECO:0000256" key="1">
    <source>
        <dbReference type="ARBA" id="ARBA00001971"/>
    </source>
</evidence>
<organism evidence="11 12">
    <name type="scientific">Thelephora terrestris</name>
    <dbReference type="NCBI Taxonomy" id="56493"/>
    <lineage>
        <taxon>Eukaryota</taxon>
        <taxon>Fungi</taxon>
        <taxon>Dikarya</taxon>
        <taxon>Basidiomycota</taxon>
        <taxon>Agaricomycotina</taxon>
        <taxon>Agaricomycetes</taxon>
        <taxon>Thelephorales</taxon>
        <taxon>Thelephoraceae</taxon>
        <taxon>Thelephora</taxon>
    </lineage>
</organism>
<dbReference type="InterPro" id="IPR001128">
    <property type="entry name" value="Cyt_P450"/>
</dbReference>
<evidence type="ECO:0000313" key="12">
    <source>
        <dbReference type="Proteomes" id="UP000736335"/>
    </source>
</evidence>
<comment type="caution">
    <text evidence="11">The sequence shown here is derived from an EMBL/GenBank/DDBJ whole genome shotgun (WGS) entry which is preliminary data.</text>
</comment>
<evidence type="ECO:0000256" key="10">
    <source>
        <dbReference type="RuleBase" id="RU000461"/>
    </source>
</evidence>
<dbReference type="PROSITE" id="PS00086">
    <property type="entry name" value="CYTOCHROME_P450"/>
    <property type="match status" value="1"/>
</dbReference>
<dbReference type="PANTHER" id="PTHR46300">
    <property type="entry name" value="P450, PUTATIVE (EUROFUNG)-RELATED-RELATED"/>
    <property type="match status" value="1"/>
</dbReference>
<dbReference type="Proteomes" id="UP000736335">
    <property type="component" value="Unassembled WGS sequence"/>
</dbReference>
<dbReference type="PANTHER" id="PTHR46300:SF7">
    <property type="entry name" value="P450, PUTATIVE (EUROFUNG)-RELATED"/>
    <property type="match status" value="1"/>
</dbReference>
<sequence length="534" mass="60361">MPPPLSEFLYTNLSISYSKTVSIASLILGLICAASYLRWRKRIASYPPGPPPDPILGNARQLVKIEHQERAFAEWERAYGDVNYLSVFNKSILILNSFSSARDLLEKRGAIYSSRPKLVMLCDMMGWGDILVHLQGGPKFRKHRKIIQDRFSPRALEKYAALQRQEAYKALLDIGNSPDDILMHLKRFVCGVVLNITYGHKVESITDPLVVNGDKATSNTVNIGGPGSLLVDLIPILKHWPTWMPFSDFKKHAVYTRALVDDLMNVPYNWVKSRMASGTARQCIAVELLEIMNNQTGPYRESETIDEEDIKRITGVLYGAATDTTGSTLTTFLLCMVKNPEVFKKAQEEIDRVIGNDRLVDYDDQVSLPYFAAVLREVLRWGCPVPLGVPHRLIEEDNYRGYVVPGGTTILANAWAMTRNEAMYPSPNKFDPERFFGPEKMASEAYQQVEAVFGFGRRICPGRFFAEANIWMLMTNMIATMDIGKAVDEKGREIDVSVEYVGSFVRHLKSFKCRVGYRSERARALVEQANLLHN</sequence>
<name>A0A9P6HDX2_9AGAM</name>
<dbReference type="InterPro" id="IPR002401">
    <property type="entry name" value="Cyt_P450_E_grp-I"/>
</dbReference>
<evidence type="ECO:0000256" key="6">
    <source>
        <dbReference type="ARBA" id="ARBA00023002"/>
    </source>
</evidence>
<keyword evidence="4 9" id="KW-0349">Heme</keyword>
<dbReference type="PRINTS" id="PR00463">
    <property type="entry name" value="EP450I"/>
</dbReference>
<accession>A0A9P6HDX2</accession>
<evidence type="ECO:0000256" key="4">
    <source>
        <dbReference type="ARBA" id="ARBA00022617"/>
    </source>
</evidence>